<protein>
    <submittedName>
        <fullName evidence="2">Uncharacterized protein</fullName>
    </submittedName>
</protein>
<keyword evidence="3" id="KW-1185">Reference proteome</keyword>
<comment type="caution">
    <text evidence="2">The sequence shown here is derived from an EMBL/GenBank/DDBJ whole genome shotgun (WGS) entry which is preliminary data.</text>
</comment>
<gene>
    <name evidence="2" type="ORF">KP509_01G039200</name>
</gene>
<feature type="region of interest" description="Disordered" evidence="1">
    <location>
        <begin position="227"/>
        <end position="287"/>
    </location>
</feature>
<feature type="compositionally biased region" description="Polar residues" evidence="1">
    <location>
        <begin position="254"/>
        <end position="274"/>
    </location>
</feature>
<feature type="compositionally biased region" description="Basic and acidic residues" evidence="1">
    <location>
        <begin position="278"/>
        <end position="287"/>
    </location>
</feature>
<dbReference type="AlphaFoldDB" id="A0A8T2VCB0"/>
<proteinExistence type="predicted"/>
<evidence type="ECO:0000313" key="3">
    <source>
        <dbReference type="Proteomes" id="UP000825935"/>
    </source>
</evidence>
<organism evidence="2 3">
    <name type="scientific">Ceratopteris richardii</name>
    <name type="common">Triangle waterfern</name>
    <dbReference type="NCBI Taxonomy" id="49495"/>
    <lineage>
        <taxon>Eukaryota</taxon>
        <taxon>Viridiplantae</taxon>
        <taxon>Streptophyta</taxon>
        <taxon>Embryophyta</taxon>
        <taxon>Tracheophyta</taxon>
        <taxon>Polypodiopsida</taxon>
        <taxon>Polypodiidae</taxon>
        <taxon>Polypodiales</taxon>
        <taxon>Pteridineae</taxon>
        <taxon>Pteridaceae</taxon>
        <taxon>Parkerioideae</taxon>
        <taxon>Ceratopteris</taxon>
    </lineage>
</organism>
<sequence>MIQGDSMCDDNLDTRTSSSSSTEFEFNVLCEDSPVSPRFLSASLSRKRLGVSNFQATSDYNVFQHEFGARYDYGYTNESAACYIVQKRHMDLRSLMLQERESKKLYLSSSNAFVHPRKQDGEEMEDVEDLSTIMSASSAESFSDSQCISSSNSINLAGLAKGSTSRMCKLHCFFRRICLKRKHHRSCRIHHEPPTCGQRKEICGSSCRSSKRCHLWKAANHPLRNEGCTASKDSASIPKAGKIVPRNPRLDVAPSTTSITNLHPDRQNLNSRSTQDSEENKTKSEGN</sequence>
<evidence type="ECO:0000313" key="2">
    <source>
        <dbReference type="EMBL" id="KAH7446101.1"/>
    </source>
</evidence>
<name>A0A8T2VCB0_CERRI</name>
<accession>A0A8T2VCB0</accession>
<dbReference type="EMBL" id="CM035406">
    <property type="protein sequence ID" value="KAH7446101.1"/>
    <property type="molecule type" value="Genomic_DNA"/>
</dbReference>
<dbReference type="Proteomes" id="UP000825935">
    <property type="component" value="Chromosome 1"/>
</dbReference>
<evidence type="ECO:0000256" key="1">
    <source>
        <dbReference type="SAM" id="MobiDB-lite"/>
    </source>
</evidence>
<reference evidence="2" key="1">
    <citation type="submission" date="2021-08" db="EMBL/GenBank/DDBJ databases">
        <title>WGS assembly of Ceratopteris richardii.</title>
        <authorList>
            <person name="Marchant D.B."/>
            <person name="Chen G."/>
            <person name="Jenkins J."/>
            <person name="Shu S."/>
            <person name="Leebens-Mack J."/>
            <person name="Grimwood J."/>
            <person name="Schmutz J."/>
            <person name="Soltis P."/>
            <person name="Soltis D."/>
            <person name="Chen Z.-H."/>
        </authorList>
    </citation>
    <scope>NUCLEOTIDE SEQUENCE</scope>
    <source>
        <strain evidence="2">Whitten #5841</strain>
        <tissue evidence="2">Leaf</tissue>
    </source>
</reference>